<dbReference type="AlphaFoldDB" id="A0A371EH77"/>
<evidence type="ECO:0000313" key="2">
    <source>
        <dbReference type="Proteomes" id="UP000257109"/>
    </source>
</evidence>
<dbReference type="PANTHER" id="PTHR24299:SF59">
    <property type="entry name" value="CYTOCHROME P450 SUPERFAMILY PROTEIN"/>
    <property type="match status" value="1"/>
</dbReference>
<evidence type="ECO:0000313" key="1">
    <source>
        <dbReference type="EMBL" id="RDX65299.1"/>
    </source>
</evidence>
<dbReference type="GO" id="GO:0004497">
    <property type="term" value="F:monooxygenase activity"/>
    <property type="evidence" value="ECO:0007669"/>
    <property type="project" value="InterPro"/>
</dbReference>
<dbReference type="InterPro" id="IPR036396">
    <property type="entry name" value="Cyt_P450_sf"/>
</dbReference>
<gene>
    <name evidence="1" type="primary">CYP76B6</name>
    <name evidence="1" type="ORF">CR513_56053</name>
</gene>
<sequence length="150" mass="16837">MTHVPIMRLKLGQLTTIVISSLEIAKEVLQIHNLFSKPNNTTSHNSSQPQPLQLILPPHFTSLERPQENMQQPSPLTQAKTLDATNCTNSSMMRIQAASMVKRTSINFLSNTFISLDFVNSVGETEEYKGIVENLVRAIEPPNVVDFFRC</sequence>
<keyword evidence="2" id="KW-1185">Reference proteome</keyword>
<dbReference type="EMBL" id="QJKJ01013982">
    <property type="protein sequence ID" value="RDX65299.1"/>
    <property type="molecule type" value="Genomic_DNA"/>
</dbReference>
<accession>A0A371EH77</accession>
<organism evidence="1 2">
    <name type="scientific">Mucuna pruriens</name>
    <name type="common">Velvet bean</name>
    <name type="synonym">Dolichos pruriens</name>
    <dbReference type="NCBI Taxonomy" id="157652"/>
    <lineage>
        <taxon>Eukaryota</taxon>
        <taxon>Viridiplantae</taxon>
        <taxon>Streptophyta</taxon>
        <taxon>Embryophyta</taxon>
        <taxon>Tracheophyta</taxon>
        <taxon>Spermatophyta</taxon>
        <taxon>Magnoliopsida</taxon>
        <taxon>eudicotyledons</taxon>
        <taxon>Gunneridae</taxon>
        <taxon>Pentapetalae</taxon>
        <taxon>rosids</taxon>
        <taxon>fabids</taxon>
        <taxon>Fabales</taxon>
        <taxon>Fabaceae</taxon>
        <taxon>Papilionoideae</taxon>
        <taxon>50 kb inversion clade</taxon>
        <taxon>NPAAA clade</taxon>
        <taxon>indigoferoid/millettioid clade</taxon>
        <taxon>Phaseoleae</taxon>
        <taxon>Mucuna</taxon>
    </lineage>
</organism>
<dbReference type="Gene3D" id="1.10.630.10">
    <property type="entry name" value="Cytochrome P450"/>
    <property type="match status" value="1"/>
</dbReference>
<dbReference type="GO" id="GO:0020037">
    <property type="term" value="F:heme binding"/>
    <property type="evidence" value="ECO:0007669"/>
    <property type="project" value="InterPro"/>
</dbReference>
<dbReference type="GO" id="GO:0016705">
    <property type="term" value="F:oxidoreductase activity, acting on paired donors, with incorporation or reduction of molecular oxygen"/>
    <property type="evidence" value="ECO:0007669"/>
    <property type="project" value="InterPro"/>
</dbReference>
<dbReference type="GO" id="GO:0005506">
    <property type="term" value="F:iron ion binding"/>
    <property type="evidence" value="ECO:0007669"/>
    <property type="project" value="InterPro"/>
</dbReference>
<dbReference type="Proteomes" id="UP000257109">
    <property type="component" value="Unassembled WGS sequence"/>
</dbReference>
<dbReference type="PANTHER" id="PTHR24299">
    <property type="entry name" value="CYTOCHROME P450 FAMILY 1"/>
    <property type="match status" value="1"/>
</dbReference>
<proteinExistence type="predicted"/>
<name>A0A371EH77_MUCPR</name>
<dbReference type="STRING" id="157652.A0A371EH77"/>
<comment type="caution">
    <text evidence="1">The sequence shown here is derived from an EMBL/GenBank/DDBJ whole genome shotgun (WGS) entry which is preliminary data.</text>
</comment>
<dbReference type="OrthoDB" id="2789670at2759"/>
<feature type="non-terminal residue" evidence="1">
    <location>
        <position position="150"/>
    </location>
</feature>
<protein>
    <submittedName>
        <fullName evidence="1">Geraniol 8-hydroxylase</fullName>
    </submittedName>
</protein>
<reference evidence="1" key="1">
    <citation type="submission" date="2018-05" db="EMBL/GenBank/DDBJ databases">
        <title>Draft genome of Mucuna pruriens seed.</title>
        <authorList>
            <person name="Nnadi N.E."/>
            <person name="Vos R."/>
            <person name="Hasami M.H."/>
            <person name="Devisetty U.K."/>
            <person name="Aguiy J.C."/>
        </authorList>
    </citation>
    <scope>NUCLEOTIDE SEQUENCE [LARGE SCALE GENOMIC DNA]</scope>
    <source>
        <strain evidence="1">JCA_2017</strain>
    </source>
</reference>